<dbReference type="PANTHER" id="PTHR25465:SF5">
    <property type="entry name" value="E3 UBIQUITIN_ISG15 LIGASE TRIM25-RELATED"/>
    <property type="match status" value="1"/>
</dbReference>
<dbReference type="InterPro" id="IPR043136">
    <property type="entry name" value="B30.2/SPRY_sf"/>
</dbReference>
<sequence length="427" mass="48321">MDGPNMMTCAICLEYFKDPSTIPCGHNFCLACINLHWDRQSKQGTSLDCPKCKQDFPSKPQLCRNMDLKELVEGVGSSGLYNAEVVAARADGGSDAPRDRPPCHRHGKPVVFFCNRDKMAVCCECVVKECAQHDKSMLEEERQNQEMILQKKEKDIERLIAETEKSLEDLSENIDQAKVNLQQTSSWVSTKFSSFIKSLVQKQEATERFMEEQSHSTMADAQSRHSQLEERVQRLQENQEQIQALRGLSDTQLIQESRFVKVPQFQDVSTEVNPGLQERLSAVTDVLTRVSKLLHEDLERAVGTALADRQGSPQDKRPILAVVPSPAAPFVPGLREGLDTYRCALTFDPCTANANLSLSHGNTRVEHLTSGPRLLPPDEARFDHTWQVMCSQGFQQGVHYWEMDVSKPWAFVGVRHIMVQSLFRFRK</sequence>
<evidence type="ECO:0000256" key="4">
    <source>
        <dbReference type="PROSITE-ProRule" id="PRU00175"/>
    </source>
</evidence>
<evidence type="ECO:0000259" key="6">
    <source>
        <dbReference type="PROSITE" id="PS50089"/>
    </source>
</evidence>
<dbReference type="PROSITE" id="PS50188">
    <property type="entry name" value="B302_SPRY"/>
    <property type="match status" value="1"/>
</dbReference>
<protein>
    <submittedName>
        <fullName evidence="8">Uncharacterized protein</fullName>
    </submittedName>
</protein>
<dbReference type="InterPro" id="IPR058030">
    <property type="entry name" value="TRIM8/14/16/25/29/45/65_CC"/>
</dbReference>
<feature type="domain" description="RING-type" evidence="6">
    <location>
        <begin position="9"/>
        <end position="53"/>
    </location>
</feature>
<dbReference type="GO" id="GO:0005737">
    <property type="term" value="C:cytoplasm"/>
    <property type="evidence" value="ECO:0007669"/>
    <property type="project" value="UniProtKB-ARBA"/>
</dbReference>
<dbReference type="Gene3D" id="3.30.40.10">
    <property type="entry name" value="Zinc/RING finger domain, C3HC4 (zinc finger)"/>
    <property type="match status" value="1"/>
</dbReference>
<dbReference type="SUPFAM" id="SSF57845">
    <property type="entry name" value="B-box zinc-binding domain"/>
    <property type="match status" value="1"/>
</dbReference>
<dbReference type="SUPFAM" id="SSF49899">
    <property type="entry name" value="Concanavalin A-like lectins/glucanases"/>
    <property type="match status" value="1"/>
</dbReference>
<evidence type="ECO:0000256" key="5">
    <source>
        <dbReference type="SAM" id="Coils"/>
    </source>
</evidence>
<dbReference type="SUPFAM" id="SSF57850">
    <property type="entry name" value="RING/U-box"/>
    <property type="match status" value="1"/>
</dbReference>
<dbReference type="InterPro" id="IPR001870">
    <property type="entry name" value="B30.2/SPRY"/>
</dbReference>
<dbReference type="PROSITE" id="PS50089">
    <property type="entry name" value="ZF_RING_2"/>
    <property type="match status" value="1"/>
</dbReference>
<keyword evidence="5" id="KW-0175">Coiled coil</keyword>
<dbReference type="InterPro" id="IPR051051">
    <property type="entry name" value="E3_ubiq-ligase_TRIM/RNF"/>
</dbReference>
<organism evidence="8 9">
    <name type="scientific">Knipowitschia caucasica</name>
    <name type="common">Caucasian dwarf goby</name>
    <name type="synonym">Pomatoschistus caucasicus</name>
    <dbReference type="NCBI Taxonomy" id="637954"/>
    <lineage>
        <taxon>Eukaryota</taxon>
        <taxon>Metazoa</taxon>
        <taxon>Chordata</taxon>
        <taxon>Craniata</taxon>
        <taxon>Vertebrata</taxon>
        <taxon>Euteleostomi</taxon>
        <taxon>Actinopterygii</taxon>
        <taxon>Neopterygii</taxon>
        <taxon>Teleostei</taxon>
        <taxon>Neoteleostei</taxon>
        <taxon>Acanthomorphata</taxon>
        <taxon>Gobiaria</taxon>
        <taxon>Gobiiformes</taxon>
        <taxon>Gobioidei</taxon>
        <taxon>Gobiidae</taxon>
        <taxon>Gobiinae</taxon>
        <taxon>Knipowitschia</taxon>
    </lineage>
</organism>
<dbReference type="Pfam" id="PF25600">
    <property type="entry name" value="TRIM_CC"/>
    <property type="match status" value="1"/>
</dbReference>
<reference evidence="8 9" key="1">
    <citation type="submission" date="2024-04" db="EMBL/GenBank/DDBJ databases">
        <authorList>
            <person name="Waldvogel A.-M."/>
            <person name="Schoenle A."/>
        </authorList>
    </citation>
    <scope>NUCLEOTIDE SEQUENCE [LARGE SCALE GENOMIC DNA]</scope>
</reference>
<accession>A0AAV2MT00</accession>
<dbReference type="InterPro" id="IPR006574">
    <property type="entry name" value="PRY"/>
</dbReference>
<dbReference type="Gene3D" id="3.30.160.60">
    <property type="entry name" value="Classic Zinc Finger"/>
    <property type="match status" value="1"/>
</dbReference>
<dbReference type="InterPro" id="IPR013083">
    <property type="entry name" value="Znf_RING/FYVE/PHD"/>
</dbReference>
<evidence type="ECO:0000259" key="7">
    <source>
        <dbReference type="PROSITE" id="PS50188"/>
    </source>
</evidence>
<dbReference type="GO" id="GO:0008270">
    <property type="term" value="F:zinc ion binding"/>
    <property type="evidence" value="ECO:0007669"/>
    <property type="project" value="UniProtKB-KW"/>
</dbReference>
<dbReference type="EMBL" id="OZ035831">
    <property type="protein sequence ID" value="CAL1616646.1"/>
    <property type="molecule type" value="Genomic_DNA"/>
</dbReference>
<dbReference type="SMART" id="SM00184">
    <property type="entry name" value="RING"/>
    <property type="match status" value="1"/>
</dbReference>
<keyword evidence="1" id="KW-0479">Metal-binding</keyword>
<dbReference type="Pfam" id="PF13765">
    <property type="entry name" value="PRY"/>
    <property type="match status" value="1"/>
</dbReference>
<dbReference type="Proteomes" id="UP001497482">
    <property type="component" value="Chromosome 9"/>
</dbReference>
<dbReference type="InterPro" id="IPR003879">
    <property type="entry name" value="Butyrophylin_SPRY"/>
</dbReference>
<evidence type="ECO:0000256" key="3">
    <source>
        <dbReference type="ARBA" id="ARBA00022833"/>
    </source>
</evidence>
<dbReference type="InterPro" id="IPR017907">
    <property type="entry name" value="Znf_RING_CS"/>
</dbReference>
<dbReference type="SMART" id="SM00589">
    <property type="entry name" value="PRY"/>
    <property type="match status" value="1"/>
</dbReference>
<dbReference type="AlphaFoldDB" id="A0AAV2MT00"/>
<name>A0AAV2MT00_KNICA</name>
<evidence type="ECO:0000256" key="1">
    <source>
        <dbReference type="ARBA" id="ARBA00022723"/>
    </source>
</evidence>
<dbReference type="PANTHER" id="PTHR25465">
    <property type="entry name" value="B-BOX DOMAIN CONTAINING"/>
    <property type="match status" value="1"/>
</dbReference>
<keyword evidence="2 4" id="KW-0863">Zinc-finger</keyword>
<evidence type="ECO:0000313" key="9">
    <source>
        <dbReference type="Proteomes" id="UP001497482"/>
    </source>
</evidence>
<evidence type="ECO:0000256" key="2">
    <source>
        <dbReference type="ARBA" id="ARBA00022771"/>
    </source>
</evidence>
<feature type="domain" description="B30.2/SPRY" evidence="7">
    <location>
        <begin position="325"/>
        <end position="427"/>
    </location>
</feature>
<gene>
    <name evidence="8" type="ORF">KC01_LOCUS42360</name>
</gene>
<dbReference type="Pfam" id="PF15227">
    <property type="entry name" value="zf-C3HC4_4"/>
    <property type="match status" value="1"/>
</dbReference>
<evidence type="ECO:0000313" key="8">
    <source>
        <dbReference type="EMBL" id="CAL1616646.1"/>
    </source>
</evidence>
<dbReference type="InterPro" id="IPR001841">
    <property type="entry name" value="Znf_RING"/>
</dbReference>
<proteinExistence type="predicted"/>
<dbReference type="PRINTS" id="PR01407">
    <property type="entry name" value="BUTYPHLNCDUF"/>
</dbReference>
<dbReference type="PROSITE" id="PS00518">
    <property type="entry name" value="ZF_RING_1"/>
    <property type="match status" value="1"/>
</dbReference>
<dbReference type="InterPro" id="IPR013320">
    <property type="entry name" value="ConA-like_dom_sf"/>
</dbReference>
<keyword evidence="9" id="KW-1185">Reference proteome</keyword>
<keyword evidence="3" id="KW-0862">Zinc</keyword>
<feature type="coiled-coil region" evidence="5">
    <location>
        <begin position="218"/>
        <end position="245"/>
    </location>
</feature>
<feature type="coiled-coil region" evidence="5">
    <location>
        <begin position="135"/>
        <end position="180"/>
    </location>
</feature>
<dbReference type="Gene3D" id="2.60.120.920">
    <property type="match status" value="1"/>
</dbReference>